<dbReference type="GO" id="GO:0003842">
    <property type="term" value="F:L-glutamate gamma-semialdehyde dehydrogenase activity"/>
    <property type="evidence" value="ECO:0007669"/>
    <property type="project" value="TreeGrafter"/>
</dbReference>
<dbReference type="PANTHER" id="PTHR42862">
    <property type="entry name" value="DELTA-1-PYRROLINE-5-CARBOXYLATE DEHYDROGENASE 1, ISOFORM A-RELATED"/>
    <property type="match status" value="1"/>
</dbReference>
<dbReference type="OrthoDB" id="5288459at2"/>
<dbReference type="Pfam" id="PF00171">
    <property type="entry name" value="Aldedh"/>
    <property type="match status" value="1"/>
</dbReference>
<dbReference type="InterPro" id="IPR015590">
    <property type="entry name" value="Aldehyde_DH_dom"/>
</dbReference>
<proteinExistence type="predicted"/>
<dbReference type="NCBIfam" id="TIGR02288">
    <property type="entry name" value="PaaN_2"/>
    <property type="match status" value="1"/>
</dbReference>
<evidence type="ECO:0000259" key="3">
    <source>
        <dbReference type="Pfam" id="PF00171"/>
    </source>
</evidence>
<accession>A0A4Y4CVV6</accession>
<dbReference type="Gene3D" id="3.40.309.10">
    <property type="entry name" value="Aldehyde Dehydrogenase, Chain A, domain 2"/>
    <property type="match status" value="1"/>
</dbReference>
<keyword evidence="2" id="KW-0520">NAD</keyword>
<name>A0A4Y4CVV6_ZOORA</name>
<keyword evidence="1" id="KW-0560">Oxidoreductase</keyword>
<dbReference type="InterPro" id="IPR011975">
    <property type="entry name" value="PaaN_2"/>
</dbReference>
<sequence length="555" mass="59026">MTHPLFDKHRARLDGAVAAIASRAYWSAFSEMPSPKVYGENAPDDGKRAFEAHLGKPFELGQPGQQGWHGGESSPYGIALGVSYPVCDPDALVAAGHVAMQGWQAVGADGRTGICLEILDRLNKQSFELAHAVMMTTGQGWMMAFQAGAPHAQDRGLEAVAYAWREQSFVPAETVWEKPQGKNPPLVMKKHFQIVGRGTALVIGCGTFPTWNTYPGLFAALATGNPVIVKAHSNAILPAAITVRTIRAVLAENGIDPNLVSLCVTDKRATTQALATHPAVKSVDFTGGNVFGQWLIDNARQAQVYAELAGVNNIVIESTDAYKAMLGNLAFTLSLYSGQMCTTSQALFVPAGGIDTDQGHKSYDEFCADLAAAVQRFLSKPEVAHAVLGAIQSADTAERIDVANSGALGKVVLASTKLDNPDFPAANVRTPVLLACDAADEKLYMEERFGPIAFIVKVADSAAAIALSERVVSTHGALTVGVYSTRQDVVDAMTEATWRSKVALSINLTGGVFVNQSAAYSDYHGTGGNPAANASYADSAFVANRFRVVQRRYHA</sequence>
<gene>
    <name evidence="4" type="ORF">ZRA01_31140</name>
</gene>
<comment type="caution">
    <text evidence="4">The sequence shown here is derived from an EMBL/GenBank/DDBJ whole genome shotgun (WGS) entry which is preliminary data.</text>
</comment>
<dbReference type="InterPro" id="IPR016162">
    <property type="entry name" value="Ald_DH_N"/>
</dbReference>
<organism evidence="4 5">
    <name type="scientific">Zoogloea ramigera</name>
    <dbReference type="NCBI Taxonomy" id="350"/>
    <lineage>
        <taxon>Bacteria</taxon>
        <taxon>Pseudomonadati</taxon>
        <taxon>Pseudomonadota</taxon>
        <taxon>Betaproteobacteria</taxon>
        <taxon>Rhodocyclales</taxon>
        <taxon>Zoogloeaceae</taxon>
        <taxon>Zoogloea</taxon>
    </lineage>
</organism>
<evidence type="ECO:0000256" key="1">
    <source>
        <dbReference type="ARBA" id="ARBA00023002"/>
    </source>
</evidence>
<dbReference type="GO" id="GO:0010133">
    <property type="term" value="P:L-proline catabolic process to L-glutamate"/>
    <property type="evidence" value="ECO:0007669"/>
    <property type="project" value="TreeGrafter"/>
</dbReference>
<dbReference type="RefSeq" id="WP_141353967.1">
    <property type="nucleotide sequence ID" value="NZ_BJNV01000062.1"/>
</dbReference>
<dbReference type="GO" id="GO:0009898">
    <property type="term" value="C:cytoplasmic side of plasma membrane"/>
    <property type="evidence" value="ECO:0007669"/>
    <property type="project" value="TreeGrafter"/>
</dbReference>
<dbReference type="PANTHER" id="PTHR42862:SF1">
    <property type="entry name" value="DELTA-1-PYRROLINE-5-CARBOXYLATE DEHYDROGENASE 2, ISOFORM A-RELATED"/>
    <property type="match status" value="1"/>
</dbReference>
<dbReference type="Proteomes" id="UP000318422">
    <property type="component" value="Unassembled WGS sequence"/>
</dbReference>
<feature type="domain" description="Aldehyde dehydrogenase" evidence="3">
    <location>
        <begin position="90"/>
        <end position="497"/>
    </location>
</feature>
<dbReference type="InterPro" id="IPR016161">
    <property type="entry name" value="Ald_DH/histidinol_DH"/>
</dbReference>
<dbReference type="SUPFAM" id="SSF53720">
    <property type="entry name" value="ALDH-like"/>
    <property type="match status" value="1"/>
</dbReference>
<dbReference type="Gene3D" id="3.40.605.10">
    <property type="entry name" value="Aldehyde Dehydrogenase, Chain A, domain 1"/>
    <property type="match status" value="1"/>
</dbReference>
<dbReference type="EMBL" id="BJNV01000062">
    <property type="protein sequence ID" value="GEC97041.1"/>
    <property type="molecule type" value="Genomic_DNA"/>
</dbReference>
<evidence type="ECO:0000313" key="4">
    <source>
        <dbReference type="EMBL" id="GEC97041.1"/>
    </source>
</evidence>
<dbReference type="InterPro" id="IPR050485">
    <property type="entry name" value="Proline_metab_enzyme"/>
</dbReference>
<keyword evidence="5" id="KW-1185">Reference proteome</keyword>
<reference evidence="4 5" key="1">
    <citation type="submission" date="2019-06" db="EMBL/GenBank/DDBJ databases">
        <title>Whole genome shotgun sequence of Zoogloea ramigera NBRC 15342.</title>
        <authorList>
            <person name="Hosoyama A."/>
            <person name="Uohara A."/>
            <person name="Ohji S."/>
            <person name="Ichikawa N."/>
        </authorList>
    </citation>
    <scope>NUCLEOTIDE SEQUENCE [LARGE SCALE GENOMIC DNA]</scope>
    <source>
        <strain evidence="4 5">NBRC 15342</strain>
    </source>
</reference>
<dbReference type="InterPro" id="IPR016163">
    <property type="entry name" value="Ald_DH_C"/>
</dbReference>
<evidence type="ECO:0000256" key="2">
    <source>
        <dbReference type="ARBA" id="ARBA00023027"/>
    </source>
</evidence>
<evidence type="ECO:0000313" key="5">
    <source>
        <dbReference type="Proteomes" id="UP000318422"/>
    </source>
</evidence>
<protein>
    <submittedName>
        <fullName evidence="4">Phenylacetic acid degradation protein PaaN</fullName>
    </submittedName>
</protein>
<dbReference type="AlphaFoldDB" id="A0A4Y4CVV6"/>